<comment type="similarity">
    <text evidence="2">Belongs to the nitroreductase family.</text>
</comment>
<keyword evidence="10" id="KW-1185">Reference proteome</keyword>
<evidence type="ECO:0000256" key="4">
    <source>
        <dbReference type="ARBA" id="ARBA00022643"/>
    </source>
</evidence>
<reference evidence="9" key="1">
    <citation type="journal article" date="2023" name="G3 (Bethesda)">
        <title>Whole genome assemblies of Zophobas morio and Tenebrio molitor.</title>
        <authorList>
            <person name="Kaur S."/>
            <person name="Stinson S.A."/>
            <person name="diCenzo G.C."/>
        </authorList>
    </citation>
    <scope>NUCLEOTIDE SEQUENCE</scope>
    <source>
        <strain evidence="9">QUZm001</strain>
    </source>
</reference>
<keyword evidence="5" id="KW-0560">Oxidoreductase</keyword>
<dbReference type="Pfam" id="PF00881">
    <property type="entry name" value="Nitroreductase"/>
    <property type="match status" value="1"/>
</dbReference>
<dbReference type="EMBL" id="JALNTZ010000008">
    <property type="protein sequence ID" value="KAJ3643603.1"/>
    <property type="molecule type" value="Genomic_DNA"/>
</dbReference>
<gene>
    <name evidence="9" type="ORF">Zmor_026304</name>
</gene>
<protein>
    <recommendedName>
        <fullName evidence="8">Nitroreductase domain-containing protein</fullName>
    </recommendedName>
</protein>
<dbReference type="InterPro" id="IPR050627">
    <property type="entry name" value="Nitroreductase/BluB"/>
</dbReference>
<dbReference type="GO" id="GO:0005886">
    <property type="term" value="C:plasma membrane"/>
    <property type="evidence" value="ECO:0007669"/>
    <property type="project" value="TreeGrafter"/>
</dbReference>
<name>A0AA38HTC9_9CUCU</name>
<evidence type="ECO:0000256" key="5">
    <source>
        <dbReference type="ARBA" id="ARBA00023002"/>
    </source>
</evidence>
<dbReference type="PANTHER" id="PTHR23026:SF90">
    <property type="entry name" value="IODOTYROSINE DEIODINASE 1"/>
    <property type="match status" value="1"/>
</dbReference>
<evidence type="ECO:0000313" key="10">
    <source>
        <dbReference type="Proteomes" id="UP001168821"/>
    </source>
</evidence>
<dbReference type="InterPro" id="IPR000415">
    <property type="entry name" value="Nitroreductase-like"/>
</dbReference>
<evidence type="ECO:0000259" key="8">
    <source>
        <dbReference type="Pfam" id="PF00881"/>
    </source>
</evidence>
<keyword evidence="7" id="KW-0472">Membrane</keyword>
<evidence type="ECO:0000313" key="9">
    <source>
        <dbReference type="EMBL" id="KAJ3643603.1"/>
    </source>
</evidence>
<dbReference type="CDD" id="cd02144">
    <property type="entry name" value="iodotyrosine_dehalogenase"/>
    <property type="match status" value="1"/>
</dbReference>
<feature type="transmembrane region" description="Helical" evidence="7">
    <location>
        <begin position="6"/>
        <end position="27"/>
    </location>
</feature>
<evidence type="ECO:0000256" key="2">
    <source>
        <dbReference type="ARBA" id="ARBA00007118"/>
    </source>
</evidence>
<evidence type="ECO:0000256" key="7">
    <source>
        <dbReference type="SAM" id="Phobius"/>
    </source>
</evidence>
<proteinExistence type="inferred from homology"/>
<keyword evidence="7" id="KW-1133">Transmembrane helix</keyword>
<evidence type="ECO:0000256" key="6">
    <source>
        <dbReference type="SAM" id="MobiDB-lite"/>
    </source>
</evidence>
<evidence type="ECO:0000256" key="3">
    <source>
        <dbReference type="ARBA" id="ARBA00022630"/>
    </source>
</evidence>
<dbReference type="GO" id="GO:0140616">
    <property type="term" value="F:iodotyrosine deiodinase activity"/>
    <property type="evidence" value="ECO:0007669"/>
    <property type="project" value="UniProtKB-ARBA"/>
</dbReference>
<sequence>MFFELYWQYFVTGLVLYGVARIIYAYIGKKGTVSYGKQKKDDEFKTPDQIAEVANEVSDESDEDITPALPSNLPHIPLNYKKFPADETLRRAKEFYELMNQRRTVRSFSSEAVPMDVIKNIIKTAGTAPSGAHTEPWTYAVVTSLEMKQKIREIIEEEEEINYKKRMGKVWTTDLKPFKTNWVKEYLTEAPCLILVFKQMYSFRADQKKKLHYYNEQSVSIATGILLTAVHYAGLVSLTSTPLNCGPAIRTLLGRPSSEKLTLLLPVGYPSKDCLVPDLERKPLEEIMGYLKRNYRARSPVPRKSTQQRSHRDIKRPSTLGNMFPCENKAANEVKIRNLIRSSSSTTYTEKINGTPVVITTGIGAEISIVPIGYVRAEDTETIPETIRLEIVAV</sequence>
<dbReference type="InterPro" id="IPR029479">
    <property type="entry name" value="Nitroreductase"/>
</dbReference>
<keyword evidence="7" id="KW-0812">Transmembrane</keyword>
<comment type="caution">
    <text evidence="9">The sequence shown here is derived from an EMBL/GenBank/DDBJ whole genome shotgun (WGS) entry which is preliminary data.</text>
</comment>
<evidence type="ECO:0000256" key="1">
    <source>
        <dbReference type="ARBA" id="ARBA00001917"/>
    </source>
</evidence>
<keyword evidence="4" id="KW-0288">FMN</keyword>
<feature type="domain" description="Nitroreductase" evidence="8">
    <location>
        <begin position="101"/>
        <end position="269"/>
    </location>
</feature>
<dbReference type="SUPFAM" id="SSF55469">
    <property type="entry name" value="FMN-dependent nitroreductase-like"/>
    <property type="match status" value="1"/>
</dbReference>
<dbReference type="GO" id="GO:0006570">
    <property type="term" value="P:tyrosine metabolic process"/>
    <property type="evidence" value="ECO:0007669"/>
    <property type="project" value="TreeGrafter"/>
</dbReference>
<dbReference type="Proteomes" id="UP001168821">
    <property type="component" value="Unassembled WGS sequence"/>
</dbReference>
<dbReference type="AlphaFoldDB" id="A0AA38HTC9"/>
<feature type="region of interest" description="Disordered" evidence="6">
    <location>
        <begin position="297"/>
        <end position="319"/>
    </location>
</feature>
<dbReference type="Gene3D" id="3.40.109.10">
    <property type="entry name" value="NADH Oxidase"/>
    <property type="match status" value="1"/>
</dbReference>
<comment type="cofactor">
    <cofactor evidence="1">
        <name>FMN</name>
        <dbReference type="ChEBI" id="CHEBI:58210"/>
    </cofactor>
</comment>
<dbReference type="FunFam" id="3.40.109.10:FF:000004">
    <property type="entry name" value="Iodotyrosine deiodinase 1"/>
    <property type="match status" value="1"/>
</dbReference>
<keyword evidence="3" id="KW-0285">Flavoprotein</keyword>
<accession>A0AA38HTC9</accession>
<dbReference type="PANTHER" id="PTHR23026">
    <property type="entry name" value="NADPH NITROREDUCTASE"/>
    <property type="match status" value="1"/>
</dbReference>
<dbReference type="GO" id="GO:0032553">
    <property type="term" value="F:ribonucleotide binding"/>
    <property type="evidence" value="ECO:0007669"/>
    <property type="project" value="UniProtKB-ARBA"/>
</dbReference>
<organism evidence="9 10">
    <name type="scientific">Zophobas morio</name>
    <dbReference type="NCBI Taxonomy" id="2755281"/>
    <lineage>
        <taxon>Eukaryota</taxon>
        <taxon>Metazoa</taxon>
        <taxon>Ecdysozoa</taxon>
        <taxon>Arthropoda</taxon>
        <taxon>Hexapoda</taxon>
        <taxon>Insecta</taxon>
        <taxon>Pterygota</taxon>
        <taxon>Neoptera</taxon>
        <taxon>Endopterygota</taxon>
        <taxon>Coleoptera</taxon>
        <taxon>Polyphaga</taxon>
        <taxon>Cucujiformia</taxon>
        <taxon>Tenebrionidae</taxon>
        <taxon>Zophobas</taxon>
    </lineage>
</organism>